<reference evidence="1" key="1">
    <citation type="submission" date="2006-10" db="EMBL/GenBank/DDBJ databases">
        <authorList>
            <person name="Amadeo P."/>
            <person name="Zhao Q."/>
            <person name="Wortman J."/>
            <person name="Fraser-Liggett C."/>
            <person name="Carlton J."/>
        </authorList>
    </citation>
    <scope>NUCLEOTIDE SEQUENCE</scope>
    <source>
        <strain evidence="1">G3</strain>
    </source>
</reference>
<proteinExistence type="predicted"/>
<dbReference type="OrthoDB" id="10686382at2759"/>
<dbReference type="VEuPathDB" id="TrichDB:TVAG_104410"/>
<keyword evidence="2" id="KW-1185">Reference proteome</keyword>
<dbReference type="EMBL" id="DS113633">
    <property type="protein sequence ID" value="EAX99560.1"/>
    <property type="molecule type" value="Genomic_DNA"/>
</dbReference>
<organism evidence="1 2">
    <name type="scientific">Trichomonas vaginalis (strain ATCC PRA-98 / G3)</name>
    <dbReference type="NCBI Taxonomy" id="412133"/>
    <lineage>
        <taxon>Eukaryota</taxon>
        <taxon>Metamonada</taxon>
        <taxon>Parabasalia</taxon>
        <taxon>Trichomonadida</taxon>
        <taxon>Trichomonadidae</taxon>
        <taxon>Trichomonas</taxon>
    </lineage>
</organism>
<dbReference type="VEuPathDB" id="TrichDB:TVAGG3_1003200"/>
<gene>
    <name evidence="1" type="ORF">TVAG_104410</name>
</gene>
<reference evidence="1" key="2">
    <citation type="journal article" date="2007" name="Science">
        <title>Draft genome sequence of the sexually transmitted pathogen Trichomonas vaginalis.</title>
        <authorList>
            <person name="Carlton J.M."/>
            <person name="Hirt R.P."/>
            <person name="Silva J.C."/>
            <person name="Delcher A.L."/>
            <person name="Schatz M."/>
            <person name="Zhao Q."/>
            <person name="Wortman J.R."/>
            <person name="Bidwell S.L."/>
            <person name="Alsmark U.C.M."/>
            <person name="Besteiro S."/>
            <person name="Sicheritz-Ponten T."/>
            <person name="Noel C.J."/>
            <person name="Dacks J.B."/>
            <person name="Foster P.G."/>
            <person name="Simillion C."/>
            <person name="Van de Peer Y."/>
            <person name="Miranda-Saavedra D."/>
            <person name="Barton G.J."/>
            <person name="Westrop G.D."/>
            <person name="Mueller S."/>
            <person name="Dessi D."/>
            <person name="Fiori P.L."/>
            <person name="Ren Q."/>
            <person name="Paulsen I."/>
            <person name="Zhang H."/>
            <person name="Bastida-Corcuera F.D."/>
            <person name="Simoes-Barbosa A."/>
            <person name="Brown M.T."/>
            <person name="Hayes R.D."/>
            <person name="Mukherjee M."/>
            <person name="Okumura C.Y."/>
            <person name="Schneider R."/>
            <person name="Smith A.J."/>
            <person name="Vanacova S."/>
            <person name="Villalvazo M."/>
            <person name="Haas B.J."/>
            <person name="Pertea M."/>
            <person name="Feldblyum T.V."/>
            <person name="Utterback T.R."/>
            <person name="Shu C.L."/>
            <person name="Osoegawa K."/>
            <person name="de Jong P.J."/>
            <person name="Hrdy I."/>
            <person name="Horvathova L."/>
            <person name="Zubacova Z."/>
            <person name="Dolezal P."/>
            <person name="Malik S.B."/>
            <person name="Logsdon J.M. Jr."/>
            <person name="Henze K."/>
            <person name="Gupta A."/>
            <person name="Wang C.C."/>
            <person name="Dunne R.L."/>
            <person name="Upcroft J.A."/>
            <person name="Upcroft P."/>
            <person name="White O."/>
            <person name="Salzberg S.L."/>
            <person name="Tang P."/>
            <person name="Chiu C.-H."/>
            <person name="Lee Y.-S."/>
            <person name="Embley T.M."/>
            <person name="Coombs G.H."/>
            <person name="Mottram J.C."/>
            <person name="Tachezy J."/>
            <person name="Fraser-Liggett C.M."/>
            <person name="Johnson P.J."/>
        </authorList>
    </citation>
    <scope>NUCLEOTIDE SEQUENCE [LARGE SCALE GENOMIC DNA]</scope>
    <source>
        <strain evidence="1">G3</strain>
    </source>
</reference>
<dbReference type="InParanoid" id="A2F689"/>
<accession>A2F689</accession>
<evidence type="ECO:0000313" key="1">
    <source>
        <dbReference type="EMBL" id="EAX99560.1"/>
    </source>
</evidence>
<sequence length="1347" mass="152986">MGEMENISHIMPLLYDPQTQVSAQAIRSLKTLANDNPEKIFRLIESEIRKQIEDLHKCIVLVRVLVEISTKSEISHEIKILALEICMLVTDKHRDTASELSKTIPNILYHITTNDEEILNKFLEKFLHNQEFIPIDTLAYFEMLKHNGLAMKDRLDSDLQLLCPIMVKEEAISFRLVFASIIDKVLDIITKNEMTVSFDLAILIIDKLLTAYLENNIPIPEKKRYLDMIWRLLKIASHEIPTSKIQLAFTKIGVLLLNTELYEKTANLLSLFINYAEDTKFLGQYIPTIIPPLIRNMKPPAQQAYDLIKHFAQINPHQTVVNILSLMKEGKHNNIFKSINYLLDRNLITSESGLSILVAMESALSIQIPSNMRKLLFAIWEKLAKLGVETASIIPSLFIQASSPQSADTIKDFEKSALVVAEKLNYPQLPNYAFDTKYIAVANIAFEMINKMNCGLTQNIMTQQQLMLKTLLYASSAYFPVQTRRIILKTYARLTNSQEFDAAAESLQSKYCLFNATKTMINFIRKMANQTFDSESWIKICQDIVDGFSKEKHEMANTAKLLPDNTMAHLKASMFLILTGVYTSDINKSNALTKIQSLMNKVECKYIEETLPLTLSLIELRRYFEKIADDLYRSKSDSVKGDNGVSRKTMTLIYNYKHGNLDDSTAEMCLSFDIPSIVACHAQRKVIIKKGKVNNVEKHISLLDRFLGNKDNAICKIAIDTFYFMLKQNLVSSTHAQFSNMLKRIVLQLRYNHDQKTVDKIMEIISVSPPEVNFANILSSLLAGEKMYDQKLMQICKDIVEKCTNIYLIKTPTVAASISVLGMEEEFKSDVEFFQKRIFSSKSEYDAFPVSYFTSSQPKDVDEFVPFLFSFMNLQKPWNLNASTIIQNLMKCDRFLSILDGAIVDYSNSMTALHSPGFIDIGVALFNIDKVKFIMSLLNKPSVASKEILQFFSMKYDVFGQCLIDCVTFNAFSDKSSLHDSFLKIVTKCEGITENLTHLTYIAIVQVLAQSELLLNDTIEALNTMKKYYKDIDSSAVQIALTDAQKNKKVTFQTVSSLLSVVSELLNVSNLIYFAKFCPSACLAGYTAISNHDKPLLVDILNLSDKSPNAALLALQATITYLPPERYGNSMINNAFDFILSQCLNDEDSYKCLMKIYRWLPKDILYEKSVKMFSTIKNGLNVTNPYPYLFNFLTQVADSKHFIGRQEFRNYIPYFIIACYGFTEHYFPEVMAAARSALAALCRHTAMLGTEKMLMNSIGQLTDFAVDGLKVFVREMDMACVNACCLLVEHTNDLVKFKAAEVLIASIHFGKCLDQNAHLKLVTLLSSESEKVKTRVLKALAMYPPKV</sequence>
<protein>
    <submittedName>
        <fullName evidence="1">Uncharacterized protein</fullName>
    </submittedName>
</protein>
<evidence type="ECO:0000313" key="2">
    <source>
        <dbReference type="Proteomes" id="UP000001542"/>
    </source>
</evidence>
<dbReference type="KEGG" id="tva:4757374"/>
<dbReference type="InterPro" id="IPR016024">
    <property type="entry name" value="ARM-type_fold"/>
</dbReference>
<name>A2F689_TRIV3</name>
<dbReference type="RefSeq" id="XP_001312490.1">
    <property type="nucleotide sequence ID" value="XM_001312489.1"/>
</dbReference>
<dbReference type="SUPFAM" id="SSF48371">
    <property type="entry name" value="ARM repeat"/>
    <property type="match status" value="1"/>
</dbReference>
<dbReference type="Proteomes" id="UP000001542">
    <property type="component" value="Unassembled WGS sequence"/>
</dbReference>